<dbReference type="Gene3D" id="2.102.20.10">
    <property type="entry name" value="Beta-galactosidase, domain 2"/>
    <property type="match status" value="1"/>
</dbReference>
<proteinExistence type="inferred from homology"/>
<evidence type="ECO:0000259" key="7">
    <source>
        <dbReference type="Pfam" id="PF01301"/>
    </source>
</evidence>
<dbReference type="InterPro" id="IPR019801">
    <property type="entry name" value="Glyco_hydro_35_CS"/>
</dbReference>
<dbReference type="AlphaFoldDB" id="A0A3G9GA03"/>
<protein>
    <recommendedName>
        <fullName evidence="4">Beta-galactosidase</fullName>
        <ecNumber evidence="4">3.2.1.23</ecNumber>
    </recommendedName>
</protein>
<dbReference type="SUPFAM" id="SSF51445">
    <property type="entry name" value="(Trans)glycosidases"/>
    <property type="match status" value="1"/>
</dbReference>
<dbReference type="EMBL" id="AP018828">
    <property type="protein sequence ID" value="BBF82143.1"/>
    <property type="molecule type" value="Genomic_DNA"/>
</dbReference>
<feature type="domain" description="Glycoside hydrolase 35 catalytic" evidence="7">
    <location>
        <begin position="61"/>
        <end position="406"/>
    </location>
</feature>
<dbReference type="OrthoDB" id="9813184at2"/>
<dbReference type="PROSITE" id="PS01182">
    <property type="entry name" value="GLYCOSYL_HYDROL_F35"/>
    <property type="match status" value="1"/>
</dbReference>
<reference evidence="9" key="2">
    <citation type="journal article" date="2017" name="Plant Physiol. Biochem.">
        <title>Differential oxidative and antioxidative response of duckweed Lemna minor toward plant growth promoting/inhibiting bacteria.</title>
        <authorList>
            <person name="Ishizawa H."/>
            <person name="Kuroda M."/>
            <person name="Morikawa M."/>
            <person name="Ike M."/>
        </authorList>
    </citation>
    <scope>NUCLEOTIDE SEQUENCE [LARGE SCALE GENOMIC DNA]</scope>
    <source>
        <strain evidence="9">M6</strain>
    </source>
</reference>
<evidence type="ECO:0000313" key="8">
    <source>
        <dbReference type="EMBL" id="BBF82143.1"/>
    </source>
</evidence>
<evidence type="ECO:0000256" key="2">
    <source>
        <dbReference type="ARBA" id="ARBA00022801"/>
    </source>
</evidence>
<feature type="signal peptide" evidence="6">
    <location>
        <begin position="1"/>
        <end position="22"/>
    </location>
</feature>
<name>A0A3G9GA03_9CAUL</name>
<dbReference type="InterPro" id="IPR037110">
    <property type="entry name" value="Betagal_dom2_sf"/>
</dbReference>
<evidence type="ECO:0000256" key="4">
    <source>
        <dbReference type="RuleBase" id="RU000675"/>
    </source>
</evidence>
<keyword evidence="2 4" id="KW-0378">Hydrolase</keyword>
<evidence type="ECO:0000256" key="5">
    <source>
        <dbReference type="RuleBase" id="RU003679"/>
    </source>
</evidence>
<dbReference type="PRINTS" id="PR00742">
    <property type="entry name" value="GLHYDRLASE35"/>
</dbReference>
<dbReference type="InterPro" id="IPR031330">
    <property type="entry name" value="Gly_Hdrlase_35_cat"/>
</dbReference>
<keyword evidence="6" id="KW-0732">Signal</keyword>
<dbReference type="PANTHER" id="PTHR23421">
    <property type="entry name" value="BETA-GALACTOSIDASE RELATED"/>
    <property type="match status" value="1"/>
</dbReference>
<dbReference type="GO" id="GO:0005975">
    <property type="term" value="P:carbohydrate metabolic process"/>
    <property type="evidence" value="ECO:0007669"/>
    <property type="project" value="InterPro"/>
</dbReference>
<organism evidence="8 9">
    <name type="scientific">Asticcacaulis excentricus</name>
    <dbReference type="NCBI Taxonomy" id="78587"/>
    <lineage>
        <taxon>Bacteria</taxon>
        <taxon>Pseudomonadati</taxon>
        <taxon>Pseudomonadota</taxon>
        <taxon>Alphaproteobacteria</taxon>
        <taxon>Caulobacterales</taxon>
        <taxon>Caulobacteraceae</taxon>
        <taxon>Asticcacaulis</taxon>
    </lineage>
</organism>
<evidence type="ECO:0000256" key="3">
    <source>
        <dbReference type="ARBA" id="ARBA00023295"/>
    </source>
</evidence>
<reference evidence="9" key="1">
    <citation type="journal article" date="2017" name="Biotechnol. Biofuels">
        <title>Evaluation of environmental bacterial communities as a factor affecting the growth of duckweed Lemna minor.</title>
        <authorList>
            <person name="Ishizawa H."/>
            <person name="Kuroda M."/>
            <person name="Morikawa M."/>
            <person name="Ike M."/>
        </authorList>
    </citation>
    <scope>NUCLEOTIDE SEQUENCE [LARGE SCALE GENOMIC DNA]</scope>
    <source>
        <strain evidence="9">M6</strain>
    </source>
</reference>
<dbReference type="Pfam" id="PF01301">
    <property type="entry name" value="Glyco_hydro_35"/>
    <property type="match status" value="1"/>
</dbReference>
<evidence type="ECO:0000313" key="9">
    <source>
        <dbReference type="Proteomes" id="UP000278756"/>
    </source>
</evidence>
<accession>A0A3G9GA03</accession>
<dbReference type="EC" id="3.2.1.23" evidence="4"/>
<keyword evidence="3 4" id="KW-0326">Glycosidase</keyword>
<comment type="similarity">
    <text evidence="1 5">Belongs to the glycosyl hydrolase 35 family.</text>
</comment>
<dbReference type="RefSeq" id="WP_126423753.1">
    <property type="nucleotide sequence ID" value="NZ_AP018828.1"/>
</dbReference>
<dbReference type="GO" id="GO:0004565">
    <property type="term" value="F:beta-galactosidase activity"/>
    <property type="evidence" value="ECO:0007669"/>
    <property type="project" value="UniProtKB-EC"/>
</dbReference>
<evidence type="ECO:0000256" key="6">
    <source>
        <dbReference type="SAM" id="SignalP"/>
    </source>
</evidence>
<comment type="catalytic activity">
    <reaction evidence="4">
        <text>Hydrolysis of terminal non-reducing beta-D-galactose residues in beta-D-galactosides.</text>
        <dbReference type="EC" id="3.2.1.23"/>
    </reaction>
</comment>
<evidence type="ECO:0000256" key="1">
    <source>
        <dbReference type="ARBA" id="ARBA00009809"/>
    </source>
</evidence>
<gene>
    <name evidence="8" type="ORF">EM6_2771</name>
</gene>
<sequence length="809" mass="88979">MNGNLLAASTAVLSLLCGLASAETVRVDAQMAPPAPREGLLKMGTGLSPSGQVISVNDRYLTLAGKPVLPVMGEFHYTRFPEQYWEEQLLKMKAAGVTVVATYVIWQHHEERPGSFDWSGNRNLRKFIQLAQKHGLYVYLRPGPWAHAEVRFGGIPDWVVDSVPTRGNDPTYLGYVDAFFGQVAEQARGLLWKDGGPVIGIQIENEYNRTGPLQGRDHISRLKEMLRAHGFDVPLYTVTGWDNAVFPRGEVIPVFGSYVDEPWSASSGLLPPKSSYLFQFGVRNEKGLGAQGRTSTQDDGARDSDITPFFGAEYGGGVPQMYRRRPLISPDDIADMVITKVGSGVNLLGYYMFQGGQNPSGSPSRDESMASGGYNDVPKFGYDFQAPLGQYGQAHPVLNKLKPIHAFLQTFGDRLAPMAVYAPEIKPAAADDLTTLRWAFRGDGRSGFVFVNNHVRQYATPAHPDTRFEVKLSDKSVTLPSKGVTVEEGAAFIWPVHFDLSGINLLWATAQPVTKFDDGKGDLYVFAATGQIEPEFVFETNAVRTVAGAKKTQQGAQIRVLPDTGRIVTVTGTNGKTARLLLLSEAQAQSLTTVTVQGRPHLILSAAHVFGNAEGGATFRQTDPQFKFAIYPYLSDNFSANLKLKREESKGLFQSWSATAPEVKLTAEWQLLRPAGKAPPLKTWGPRNTPIVPEPESFGASAAWTVKVPKDALKGVSDVYLDVDYQGDVARLFSGPQMLDDEYYIGRTWRIGLKRYADKLTQPLTLSVMPLREDSKVYFDASVKPQFAEGQVARIDAIRLTPEYELTLK</sequence>
<dbReference type="InterPro" id="IPR017853">
    <property type="entry name" value="GH"/>
</dbReference>
<dbReference type="Gene3D" id="3.20.20.80">
    <property type="entry name" value="Glycosidases"/>
    <property type="match status" value="1"/>
</dbReference>
<dbReference type="InterPro" id="IPR001944">
    <property type="entry name" value="Glycoside_Hdrlase_35"/>
</dbReference>
<feature type="chain" id="PRO_5017972142" description="Beta-galactosidase" evidence="6">
    <location>
        <begin position="23"/>
        <end position="809"/>
    </location>
</feature>
<dbReference type="Proteomes" id="UP000278756">
    <property type="component" value="Chromosome 2"/>
</dbReference>